<dbReference type="Proteomes" id="UP001595867">
    <property type="component" value="Unassembled WGS sequence"/>
</dbReference>
<gene>
    <name evidence="6" type="ORF">ACFO0C_27510</name>
</gene>
<evidence type="ECO:0000256" key="4">
    <source>
        <dbReference type="PROSITE-ProRule" id="PRU00335"/>
    </source>
</evidence>
<feature type="domain" description="HTH tetR-type" evidence="5">
    <location>
        <begin position="19"/>
        <end position="79"/>
    </location>
</feature>
<dbReference type="PANTHER" id="PTHR30055">
    <property type="entry name" value="HTH-TYPE TRANSCRIPTIONAL REGULATOR RUTR"/>
    <property type="match status" value="1"/>
</dbReference>
<evidence type="ECO:0000259" key="5">
    <source>
        <dbReference type="PROSITE" id="PS50977"/>
    </source>
</evidence>
<keyword evidence="3" id="KW-0804">Transcription</keyword>
<sequence>MGRARTNPAPTPPVTARGRRTHDALIVAGREVIEEHGWAGFTPEAVTQAAGVSYGTFYTYFESRDDLLRKIVQAAADEMIAASRVPDILDDPYARIVEANRRYLAATGKAAKVLRMVEHGAYLDDNLRTLLMEIREFFVGRSAEGIRRLQADGLADPSLDPRLTAIALGGMVEQVAVVINELREPLDVERMVDHLSRLWASAIGLRVPGRDTDRDRL</sequence>
<dbReference type="SUPFAM" id="SSF46689">
    <property type="entry name" value="Homeodomain-like"/>
    <property type="match status" value="1"/>
</dbReference>
<dbReference type="Pfam" id="PF00440">
    <property type="entry name" value="TetR_N"/>
    <property type="match status" value="1"/>
</dbReference>
<proteinExistence type="predicted"/>
<feature type="DNA-binding region" description="H-T-H motif" evidence="4">
    <location>
        <begin position="42"/>
        <end position="61"/>
    </location>
</feature>
<comment type="caution">
    <text evidence="6">The sequence shown here is derived from an EMBL/GenBank/DDBJ whole genome shotgun (WGS) entry which is preliminary data.</text>
</comment>
<keyword evidence="2 4" id="KW-0238">DNA-binding</keyword>
<dbReference type="PANTHER" id="PTHR30055:SF234">
    <property type="entry name" value="HTH-TYPE TRANSCRIPTIONAL REGULATOR BETI"/>
    <property type="match status" value="1"/>
</dbReference>
<dbReference type="InterPro" id="IPR001647">
    <property type="entry name" value="HTH_TetR"/>
</dbReference>
<dbReference type="EMBL" id="JBHSBL010000019">
    <property type="protein sequence ID" value="MFC4068694.1"/>
    <property type="molecule type" value="Genomic_DNA"/>
</dbReference>
<protein>
    <submittedName>
        <fullName evidence="6">TetR/AcrR family transcriptional regulator</fullName>
    </submittedName>
</protein>
<keyword evidence="1" id="KW-0805">Transcription regulation</keyword>
<evidence type="ECO:0000256" key="1">
    <source>
        <dbReference type="ARBA" id="ARBA00023015"/>
    </source>
</evidence>
<dbReference type="InterPro" id="IPR036271">
    <property type="entry name" value="Tet_transcr_reg_TetR-rel_C_sf"/>
</dbReference>
<keyword evidence="7" id="KW-1185">Reference proteome</keyword>
<evidence type="ECO:0000313" key="6">
    <source>
        <dbReference type="EMBL" id="MFC4068694.1"/>
    </source>
</evidence>
<dbReference type="PROSITE" id="PS50977">
    <property type="entry name" value="HTH_TETR_2"/>
    <property type="match status" value="1"/>
</dbReference>
<dbReference type="Gene3D" id="1.10.10.60">
    <property type="entry name" value="Homeodomain-like"/>
    <property type="match status" value="1"/>
</dbReference>
<name>A0ABV8J0U5_9ACTN</name>
<evidence type="ECO:0000256" key="3">
    <source>
        <dbReference type="ARBA" id="ARBA00023163"/>
    </source>
</evidence>
<dbReference type="SUPFAM" id="SSF48498">
    <property type="entry name" value="Tetracyclin repressor-like, C-terminal domain"/>
    <property type="match status" value="1"/>
</dbReference>
<organism evidence="6 7">
    <name type="scientific">Actinoplanes subglobosus</name>
    <dbReference type="NCBI Taxonomy" id="1547892"/>
    <lineage>
        <taxon>Bacteria</taxon>
        <taxon>Bacillati</taxon>
        <taxon>Actinomycetota</taxon>
        <taxon>Actinomycetes</taxon>
        <taxon>Micromonosporales</taxon>
        <taxon>Micromonosporaceae</taxon>
        <taxon>Actinoplanes</taxon>
    </lineage>
</organism>
<reference evidence="7" key="1">
    <citation type="journal article" date="2019" name="Int. J. Syst. Evol. Microbiol.">
        <title>The Global Catalogue of Microorganisms (GCM) 10K type strain sequencing project: providing services to taxonomists for standard genome sequencing and annotation.</title>
        <authorList>
            <consortium name="The Broad Institute Genomics Platform"/>
            <consortium name="The Broad Institute Genome Sequencing Center for Infectious Disease"/>
            <person name="Wu L."/>
            <person name="Ma J."/>
        </authorList>
    </citation>
    <scope>NUCLEOTIDE SEQUENCE [LARGE SCALE GENOMIC DNA]</scope>
    <source>
        <strain evidence="7">TBRC 5832</strain>
    </source>
</reference>
<accession>A0ABV8J0U5</accession>
<evidence type="ECO:0000313" key="7">
    <source>
        <dbReference type="Proteomes" id="UP001595867"/>
    </source>
</evidence>
<dbReference type="InterPro" id="IPR050109">
    <property type="entry name" value="HTH-type_TetR-like_transc_reg"/>
</dbReference>
<evidence type="ECO:0000256" key="2">
    <source>
        <dbReference type="ARBA" id="ARBA00023125"/>
    </source>
</evidence>
<dbReference type="PRINTS" id="PR00455">
    <property type="entry name" value="HTHTETR"/>
</dbReference>
<dbReference type="Gene3D" id="1.10.357.10">
    <property type="entry name" value="Tetracycline Repressor, domain 2"/>
    <property type="match status" value="1"/>
</dbReference>
<dbReference type="RefSeq" id="WP_378069584.1">
    <property type="nucleotide sequence ID" value="NZ_JBHSBL010000019.1"/>
</dbReference>
<dbReference type="InterPro" id="IPR009057">
    <property type="entry name" value="Homeodomain-like_sf"/>
</dbReference>